<dbReference type="NCBIfam" id="NF009438">
    <property type="entry name" value="PRK12797.1"/>
    <property type="match status" value="1"/>
</dbReference>
<evidence type="ECO:0000256" key="2">
    <source>
        <dbReference type="ARBA" id="ARBA00006257"/>
    </source>
</evidence>
<dbReference type="PRINTS" id="PR00951">
    <property type="entry name" value="FLGBIOSNFLIP"/>
</dbReference>
<dbReference type="NCBIfam" id="TIGR01103">
    <property type="entry name" value="fliP"/>
    <property type="match status" value="1"/>
</dbReference>
<dbReference type="EMBL" id="CQEM01000009">
    <property type="protein sequence ID" value="CNL21161.1"/>
    <property type="molecule type" value="Genomic_DNA"/>
</dbReference>
<feature type="transmembrane region" description="Helical" evidence="13">
    <location>
        <begin position="253"/>
        <end position="273"/>
    </location>
</feature>
<dbReference type="STRING" id="28152.CH54_3182"/>
<dbReference type="GO" id="GO:0009425">
    <property type="term" value="C:bacterial-type flagellum basal body"/>
    <property type="evidence" value="ECO:0007669"/>
    <property type="project" value="UniProtKB-SubCell"/>
</dbReference>
<evidence type="ECO:0000256" key="10">
    <source>
        <dbReference type="ARBA" id="ARBA00023136"/>
    </source>
</evidence>
<evidence type="ECO:0000256" key="7">
    <source>
        <dbReference type="ARBA" id="ARBA00022795"/>
    </source>
</evidence>
<feature type="transmembrane region" description="Helical" evidence="13">
    <location>
        <begin position="28"/>
        <end position="50"/>
    </location>
</feature>
<accession>A0A0T9U5M0</accession>
<keyword evidence="12 13" id="KW-1006">Bacterial flagellum protein export</keyword>
<evidence type="ECO:0000256" key="5">
    <source>
        <dbReference type="ARBA" id="ARBA00022475"/>
    </source>
</evidence>
<evidence type="ECO:0000256" key="3">
    <source>
        <dbReference type="ARBA" id="ARBA00021714"/>
    </source>
</evidence>
<proteinExistence type="inferred from homology"/>
<dbReference type="PANTHER" id="PTHR30587:SF0">
    <property type="entry name" value="FLAGELLAR BIOSYNTHETIC PROTEIN FLIP"/>
    <property type="match status" value="1"/>
</dbReference>
<dbReference type="PANTHER" id="PTHR30587">
    <property type="entry name" value="FLAGELLAR BIOSYNTHETIC PROTEIN FLIP"/>
    <property type="match status" value="1"/>
</dbReference>
<keyword evidence="5 13" id="KW-1003">Cell membrane</keyword>
<evidence type="ECO:0000256" key="6">
    <source>
        <dbReference type="ARBA" id="ARBA00022692"/>
    </source>
</evidence>
<evidence type="ECO:0000256" key="4">
    <source>
        <dbReference type="ARBA" id="ARBA00022448"/>
    </source>
</evidence>
<dbReference type="InterPro" id="IPR005838">
    <property type="entry name" value="T3SS_IM_P"/>
</dbReference>
<dbReference type="GO" id="GO:0005886">
    <property type="term" value="C:plasma membrane"/>
    <property type="evidence" value="ECO:0007669"/>
    <property type="project" value="UniProtKB-SubCell"/>
</dbReference>
<evidence type="ECO:0000313" key="14">
    <source>
        <dbReference type="EMBL" id="CNL21161.1"/>
    </source>
</evidence>
<name>A0A0T9U5M0_YERAE</name>
<dbReference type="InterPro" id="IPR005837">
    <property type="entry name" value="FliP"/>
</dbReference>
<dbReference type="GO" id="GO:0009306">
    <property type="term" value="P:protein secretion"/>
    <property type="evidence" value="ECO:0007669"/>
    <property type="project" value="UniProtKB-UniRule"/>
</dbReference>
<keyword evidence="6 13" id="KW-0812">Transmembrane</keyword>
<keyword evidence="10 13" id="KW-0472">Membrane</keyword>
<protein>
    <recommendedName>
        <fullName evidence="3 13">Flagellar biosynthetic protein FliP</fullName>
    </recommendedName>
</protein>
<evidence type="ECO:0000256" key="12">
    <source>
        <dbReference type="ARBA" id="ARBA00023225"/>
    </source>
</evidence>
<keyword evidence="11" id="KW-0975">Bacterial flagellum</keyword>
<keyword evidence="14" id="KW-0966">Cell projection</keyword>
<keyword evidence="14" id="KW-0282">Flagellum</keyword>
<dbReference type="Pfam" id="PF00813">
    <property type="entry name" value="FliP"/>
    <property type="match status" value="1"/>
</dbReference>
<sequence>MILNRLQAMPPIVVSYGLSIRRLLCSGMLCRGLLCSGLLFSGLLYSPLLLAQEGGITLFSTAQTASGQDYNVKIEILILMTLLGLLPIMMLMMTCFTRFIIVLAILRQALGLQQSPPNKVLTGIALALTLLVMRPVWTKIHQDAVIPFQNDEITLPQALGRAEVPLKNYMLAQTSSKSLEQMMGIAQTTGDAQQQDLTVVTPAYILSELKTAFQIGFMIYIPFLVIDLIVASILMAMGMMMLSPLIVSLPFKLMLFVLCDGWTLIVGTLTASVQGI</sequence>
<keyword evidence="8 13" id="KW-0653">Protein transport</keyword>
<feature type="transmembrane region" description="Helical" evidence="13">
    <location>
        <begin position="76"/>
        <end position="106"/>
    </location>
</feature>
<keyword evidence="9 13" id="KW-1133">Transmembrane helix</keyword>
<gene>
    <name evidence="14" type="primary">fliP_3</name>
    <name evidence="13" type="synonym">fliP</name>
    <name evidence="14" type="ORF">ERS008460_02211</name>
</gene>
<evidence type="ECO:0000256" key="11">
    <source>
        <dbReference type="ARBA" id="ARBA00023143"/>
    </source>
</evidence>
<keyword evidence="14" id="KW-0969">Cilium</keyword>
<evidence type="ECO:0000256" key="13">
    <source>
        <dbReference type="RuleBase" id="RU362069"/>
    </source>
</evidence>
<keyword evidence="4 13" id="KW-0813">Transport</keyword>
<dbReference type="GO" id="GO:0044781">
    <property type="term" value="P:bacterial-type flagellum organization"/>
    <property type="evidence" value="ECO:0007669"/>
    <property type="project" value="UniProtKB-UniRule"/>
</dbReference>
<comment type="similarity">
    <text evidence="2 13">Belongs to the FliP/MopC/SpaP family.</text>
</comment>
<evidence type="ECO:0000256" key="8">
    <source>
        <dbReference type="ARBA" id="ARBA00022927"/>
    </source>
</evidence>
<dbReference type="PROSITE" id="PS01060">
    <property type="entry name" value="FLIP_1"/>
    <property type="match status" value="1"/>
</dbReference>
<evidence type="ECO:0000256" key="9">
    <source>
        <dbReference type="ARBA" id="ARBA00022989"/>
    </source>
</evidence>
<evidence type="ECO:0000256" key="1">
    <source>
        <dbReference type="ARBA" id="ARBA00003663"/>
    </source>
</evidence>
<reference evidence="15" key="1">
    <citation type="submission" date="2015-03" db="EMBL/GenBank/DDBJ databases">
        <authorList>
            <consortium name="Pathogen Informatics"/>
        </authorList>
    </citation>
    <scope>NUCLEOTIDE SEQUENCE [LARGE SCALE GENOMIC DNA]</scope>
    <source>
        <strain evidence="15">IP27925</strain>
    </source>
</reference>
<comment type="function">
    <text evidence="1 13">Plays a role in the flagellum-specific transport system.</text>
</comment>
<keyword evidence="7 13" id="KW-1005">Bacterial flagellum biogenesis</keyword>
<organism evidence="14 15">
    <name type="scientific">Yersinia aleksiciae</name>
    <dbReference type="NCBI Taxonomy" id="263819"/>
    <lineage>
        <taxon>Bacteria</taxon>
        <taxon>Pseudomonadati</taxon>
        <taxon>Pseudomonadota</taxon>
        <taxon>Gammaproteobacteria</taxon>
        <taxon>Enterobacterales</taxon>
        <taxon>Yersiniaceae</taxon>
        <taxon>Yersinia</taxon>
    </lineage>
</organism>
<dbReference type="PRINTS" id="PR01302">
    <property type="entry name" value="TYPE3IMPPROT"/>
</dbReference>
<feature type="transmembrane region" description="Helical" evidence="13">
    <location>
        <begin position="217"/>
        <end position="241"/>
    </location>
</feature>
<dbReference type="AlphaFoldDB" id="A0A0T9U5M0"/>
<comment type="subcellular location">
    <subcellularLocation>
        <location evidence="13">Cell membrane</location>
        <topology evidence="13">Multi-pass membrane protein</topology>
    </subcellularLocation>
    <subcellularLocation>
        <location evidence="13">Bacterial flagellum basal body</location>
    </subcellularLocation>
</comment>
<dbReference type="Proteomes" id="UP000040088">
    <property type="component" value="Unassembled WGS sequence"/>
</dbReference>
<evidence type="ECO:0000313" key="15">
    <source>
        <dbReference type="Proteomes" id="UP000040088"/>
    </source>
</evidence>